<dbReference type="CDD" id="cd07984">
    <property type="entry name" value="LPLAT_LABLAT-like"/>
    <property type="match status" value="1"/>
</dbReference>
<protein>
    <submittedName>
        <fullName evidence="8">Unannotated protein</fullName>
    </submittedName>
</protein>
<dbReference type="EMBL" id="CAESAJ010000029">
    <property type="protein sequence ID" value="CAB4334217.1"/>
    <property type="molecule type" value="Genomic_DNA"/>
</dbReference>
<keyword evidence="7" id="KW-0812">Transmembrane</keyword>
<organism evidence="8">
    <name type="scientific">freshwater metagenome</name>
    <dbReference type="NCBI Taxonomy" id="449393"/>
    <lineage>
        <taxon>unclassified sequences</taxon>
        <taxon>metagenomes</taxon>
        <taxon>ecological metagenomes</taxon>
    </lineage>
</organism>
<keyword evidence="3" id="KW-0997">Cell inner membrane</keyword>
<name>A0A6J5YZ46_9ZZZZ</name>
<comment type="subcellular location">
    <subcellularLocation>
        <location evidence="1">Cell inner membrane</location>
    </subcellularLocation>
</comment>
<keyword evidence="7" id="KW-1133">Transmembrane helix</keyword>
<reference evidence="8" key="1">
    <citation type="submission" date="2020-05" db="EMBL/GenBank/DDBJ databases">
        <authorList>
            <person name="Chiriac C."/>
            <person name="Salcher M."/>
            <person name="Ghai R."/>
            <person name="Kavagutti S V."/>
        </authorList>
    </citation>
    <scope>NUCLEOTIDE SEQUENCE</scope>
</reference>
<keyword evidence="6" id="KW-0012">Acyltransferase</keyword>
<dbReference type="GO" id="GO:0008610">
    <property type="term" value="P:lipid biosynthetic process"/>
    <property type="evidence" value="ECO:0007669"/>
    <property type="project" value="UniProtKB-ARBA"/>
</dbReference>
<evidence type="ECO:0000256" key="6">
    <source>
        <dbReference type="ARBA" id="ARBA00023315"/>
    </source>
</evidence>
<feature type="transmembrane region" description="Helical" evidence="7">
    <location>
        <begin position="20"/>
        <end position="39"/>
    </location>
</feature>
<keyword evidence="5 7" id="KW-0472">Membrane</keyword>
<accession>A0A6J5YZ46</accession>
<sequence length="302" mass="34403">MKLTNRIVDAGFWVGWNALWLLPGALSYRIFDSIAVVCLRMRVKGVRQLELNLSRVMDQEPDSLVVRQTARTAMRSYMRYYCETFLLPRWSEKQLLDKVRAENVHNIEHAMSTGGVILTLPHSGNWDHAGAWAAKHFGSMCTVAERLRPEGVFQKFLKMRTGRGMTIMPLTGAGGTYEFLRDNVNQGRLVALLGDRDIAKNGMSNLFFGYRASLPIGAAVLAIDTGRPLFTCAPWYDGETLVIDFDQEVEFDRTPVQGRDRLRKAQEVTAQVVSRFEQHIQRHPENWHQLQPVWPDLVVNDA</sequence>
<dbReference type="Pfam" id="PF03279">
    <property type="entry name" value="Lip_A_acyltrans"/>
    <property type="match status" value="1"/>
</dbReference>
<dbReference type="AlphaFoldDB" id="A0A6J5YZ46"/>
<dbReference type="GO" id="GO:0016746">
    <property type="term" value="F:acyltransferase activity"/>
    <property type="evidence" value="ECO:0007669"/>
    <property type="project" value="UniProtKB-KW"/>
</dbReference>
<evidence type="ECO:0000313" key="8">
    <source>
        <dbReference type="EMBL" id="CAB4334217.1"/>
    </source>
</evidence>
<dbReference type="GO" id="GO:0005886">
    <property type="term" value="C:plasma membrane"/>
    <property type="evidence" value="ECO:0007669"/>
    <property type="project" value="UniProtKB-SubCell"/>
</dbReference>
<evidence type="ECO:0000256" key="4">
    <source>
        <dbReference type="ARBA" id="ARBA00022679"/>
    </source>
</evidence>
<keyword evidence="4" id="KW-0808">Transferase</keyword>
<keyword evidence="2" id="KW-1003">Cell membrane</keyword>
<dbReference type="GO" id="GO:1901137">
    <property type="term" value="P:carbohydrate derivative biosynthetic process"/>
    <property type="evidence" value="ECO:0007669"/>
    <property type="project" value="UniProtKB-ARBA"/>
</dbReference>
<evidence type="ECO:0000256" key="7">
    <source>
        <dbReference type="SAM" id="Phobius"/>
    </source>
</evidence>
<dbReference type="PANTHER" id="PTHR30606">
    <property type="entry name" value="LIPID A BIOSYNTHESIS LAUROYL ACYLTRANSFERASE"/>
    <property type="match status" value="1"/>
</dbReference>
<evidence type="ECO:0000256" key="2">
    <source>
        <dbReference type="ARBA" id="ARBA00022475"/>
    </source>
</evidence>
<evidence type="ECO:0000256" key="5">
    <source>
        <dbReference type="ARBA" id="ARBA00023136"/>
    </source>
</evidence>
<proteinExistence type="predicted"/>
<dbReference type="InterPro" id="IPR004960">
    <property type="entry name" value="LipA_acyltrans"/>
</dbReference>
<evidence type="ECO:0000256" key="3">
    <source>
        <dbReference type="ARBA" id="ARBA00022519"/>
    </source>
</evidence>
<dbReference type="NCBIfam" id="NF005919">
    <property type="entry name" value="PRK07920.1"/>
    <property type="match status" value="1"/>
</dbReference>
<evidence type="ECO:0000256" key="1">
    <source>
        <dbReference type="ARBA" id="ARBA00004533"/>
    </source>
</evidence>
<dbReference type="PANTHER" id="PTHR30606:SF10">
    <property type="entry name" value="PHOSPHATIDYLINOSITOL MANNOSIDE ACYLTRANSFERASE"/>
    <property type="match status" value="1"/>
</dbReference>
<gene>
    <name evidence="8" type="ORF">UFOPK3770_00441</name>
</gene>